<dbReference type="SUPFAM" id="SSF102400">
    <property type="entry name" value="DNA polymerase III chi subunit"/>
    <property type="match status" value="1"/>
</dbReference>
<dbReference type="GO" id="GO:0003677">
    <property type="term" value="F:DNA binding"/>
    <property type="evidence" value="ECO:0007669"/>
    <property type="project" value="InterPro"/>
</dbReference>
<dbReference type="Pfam" id="PF04364">
    <property type="entry name" value="DNA_pol3_chi"/>
    <property type="match status" value="1"/>
</dbReference>
<evidence type="ECO:0008006" key="2">
    <source>
        <dbReference type="Google" id="ProtNLM"/>
    </source>
</evidence>
<evidence type="ECO:0000313" key="1">
    <source>
        <dbReference type="EMBL" id="SVD24361.1"/>
    </source>
</evidence>
<dbReference type="AlphaFoldDB" id="A0A382TS72"/>
<proteinExistence type="predicted"/>
<dbReference type="GO" id="GO:0006260">
    <property type="term" value="P:DNA replication"/>
    <property type="evidence" value="ECO:0007669"/>
    <property type="project" value="InterPro"/>
</dbReference>
<protein>
    <recommendedName>
        <fullName evidence="2">DNA polymerase III subunit chi</fullName>
    </recommendedName>
</protein>
<dbReference type="PANTHER" id="PTHR38767">
    <property type="entry name" value="DNA POLYMERASE III SUBUNIT CHI"/>
    <property type="match status" value="1"/>
</dbReference>
<accession>A0A382TS72</accession>
<sequence>MAEISFYHLINSTLEEVLPVLLKKTLDAGKRAVVMAGTDERLETLSSILWTSEPDSWIPHGSLKDGHPEHQPIWLTISWENPNQATYLFLTDGATAESLEGFDRCFDLFDGNEIASVQAARDRWIELKNEFHDRNYWQQNGQGKWEKKASAGI</sequence>
<dbReference type="PANTHER" id="PTHR38767:SF1">
    <property type="entry name" value="DNA POLYMERASE III SUBUNIT CHI"/>
    <property type="match status" value="1"/>
</dbReference>
<dbReference type="Gene3D" id="3.40.50.10110">
    <property type="entry name" value="DNA polymerase III subunit chi"/>
    <property type="match status" value="1"/>
</dbReference>
<name>A0A382TS72_9ZZZZ</name>
<dbReference type="GO" id="GO:0003887">
    <property type="term" value="F:DNA-directed DNA polymerase activity"/>
    <property type="evidence" value="ECO:0007669"/>
    <property type="project" value="InterPro"/>
</dbReference>
<dbReference type="EMBL" id="UINC01138431">
    <property type="protein sequence ID" value="SVD24361.1"/>
    <property type="molecule type" value="Genomic_DNA"/>
</dbReference>
<gene>
    <name evidence="1" type="ORF">METZ01_LOCUS377215</name>
</gene>
<dbReference type="InterPro" id="IPR036768">
    <property type="entry name" value="PolIII_chi_sf"/>
</dbReference>
<dbReference type="GO" id="GO:0032298">
    <property type="term" value="P:positive regulation of DNA-templated DNA replication initiation"/>
    <property type="evidence" value="ECO:0007669"/>
    <property type="project" value="TreeGrafter"/>
</dbReference>
<reference evidence="1" key="1">
    <citation type="submission" date="2018-05" db="EMBL/GenBank/DDBJ databases">
        <authorList>
            <person name="Lanie J.A."/>
            <person name="Ng W.-L."/>
            <person name="Kazmierczak K.M."/>
            <person name="Andrzejewski T.M."/>
            <person name="Davidsen T.M."/>
            <person name="Wayne K.J."/>
            <person name="Tettelin H."/>
            <person name="Glass J.I."/>
            <person name="Rusch D."/>
            <person name="Podicherti R."/>
            <person name="Tsui H.-C.T."/>
            <person name="Winkler M.E."/>
        </authorList>
    </citation>
    <scope>NUCLEOTIDE SEQUENCE</scope>
</reference>
<dbReference type="InterPro" id="IPR007459">
    <property type="entry name" value="DNA_pol3_chi"/>
</dbReference>
<dbReference type="NCBIfam" id="NF004347">
    <property type="entry name" value="PRK05728.1-4"/>
    <property type="match status" value="1"/>
</dbReference>
<organism evidence="1">
    <name type="scientific">marine metagenome</name>
    <dbReference type="NCBI Taxonomy" id="408172"/>
    <lineage>
        <taxon>unclassified sequences</taxon>
        <taxon>metagenomes</taxon>
        <taxon>ecological metagenomes</taxon>
    </lineage>
</organism>